<dbReference type="RefSeq" id="WP_011340213.1">
    <property type="nucleotide sequence ID" value="NC_007498.2"/>
</dbReference>
<feature type="transmembrane region" description="Helical" evidence="1">
    <location>
        <begin position="21"/>
        <end position="39"/>
    </location>
</feature>
<reference evidence="3 4" key="2">
    <citation type="journal article" date="2012" name="BMC Genomics">
        <title>The genome of Pelobacter carbinolicus reveals surprising metabolic capabilities and physiological features.</title>
        <authorList>
            <person name="Aklujkar M."/>
            <person name="Haveman S.A."/>
            <person name="Didonato R.Jr."/>
            <person name="Chertkov O."/>
            <person name="Han C.S."/>
            <person name="Land M.L."/>
            <person name="Brown P."/>
            <person name="Lovley D.R."/>
        </authorList>
    </citation>
    <scope>NUCLEOTIDE SEQUENCE [LARGE SCALE GENOMIC DNA]</scope>
    <source>
        <strain evidence="4">DSM 2380 / NBRC 103641 / GraBd1</strain>
    </source>
</reference>
<dbReference type="EMBL" id="CP000142">
    <property type="protein sequence ID" value="ABA87783.1"/>
    <property type="molecule type" value="Genomic_DNA"/>
</dbReference>
<dbReference type="STRING" id="338963.Pcar_0523"/>
<evidence type="ECO:0000256" key="1">
    <source>
        <dbReference type="SAM" id="Phobius"/>
    </source>
</evidence>
<evidence type="ECO:0000313" key="3">
    <source>
        <dbReference type="EMBL" id="ABA87783.1"/>
    </source>
</evidence>
<feature type="transmembrane region" description="Helical" evidence="1">
    <location>
        <begin position="59"/>
        <end position="80"/>
    </location>
</feature>
<dbReference type="HOGENOM" id="CLU_036097_0_0_7"/>
<dbReference type="AlphaFoldDB" id="Q3A764"/>
<dbReference type="OrthoDB" id="5446016at2"/>
<dbReference type="GO" id="GO:0016747">
    <property type="term" value="F:acyltransferase activity, transferring groups other than amino-acyl groups"/>
    <property type="evidence" value="ECO:0007669"/>
    <property type="project" value="InterPro"/>
</dbReference>
<feature type="transmembrane region" description="Helical" evidence="1">
    <location>
        <begin position="273"/>
        <end position="290"/>
    </location>
</feature>
<gene>
    <name evidence="3" type="ordered locus">Pcar_0523</name>
</gene>
<dbReference type="InterPro" id="IPR002656">
    <property type="entry name" value="Acyl_transf_3_dom"/>
</dbReference>
<dbReference type="PANTHER" id="PTHR36927:SF1">
    <property type="entry name" value="MDO-LIKE PROTEIN"/>
    <property type="match status" value="1"/>
</dbReference>
<name>Q3A764_SYNC1</name>
<keyword evidence="1" id="KW-0812">Transmembrane</keyword>
<feature type="transmembrane region" description="Helical" evidence="1">
    <location>
        <begin position="344"/>
        <end position="364"/>
    </location>
</feature>
<organism evidence="3 4">
    <name type="scientific">Syntrophotalea carbinolica (strain DSM 2380 / NBRC 103641 / GraBd1)</name>
    <name type="common">Pelobacter carbinolicus</name>
    <dbReference type="NCBI Taxonomy" id="338963"/>
    <lineage>
        <taxon>Bacteria</taxon>
        <taxon>Pseudomonadati</taxon>
        <taxon>Thermodesulfobacteriota</taxon>
        <taxon>Desulfuromonadia</taxon>
        <taxon>Desulfuromonadales</taxon>
        <taxon>Syntrophotaleaceae</taxon>
        <taxon>Syntrophotalea</taxon>
    </lineage>
</organism>
<keyword evidence="1" id="KW-1133">Transmembrane helix</keyword>
<sequence>MNDCTANPSLQRLFFLDNLRYFIVLCVIVLHAALAYSKLTPWWPVLEGDPGKTGIFDVIVLITDVFIMPIMFFIAGFFALKSIRKKGGWLFVRSKLTRIGIPLLAGATVIVPVIGYIYEYFRSTDAVSSGYAAYWSTYLKGFGDFYVGYITSYAQPSHNYFWFLSLLFWFFVVFACLYAIKAKWFGHKSVIPEPKDSSALPVLLGLGVATGMSLVIMVPLFTVNGHEPWVIIANLVQFQPTRLFLYVFYFPAGIYAAWKGWFSNGKAVGRLRIWLPVCLAMMVFFLGSVQKMGGGTTPSLPVLLVYCFSRAFLCLSIFMVLISFAYRYWNRDSKINRSLAANSYGIYILHMPIVLGLGLVLLSWAGVPVIIKFCIVTAASTLLSWGISRVALKPAGL</sequence>
<dbReference type="Pfam" id="PF01757">
    <property type="entry name" value="Acyl_transf_3"/>
    <property type="match status" value="1"/>
</dbReference>
<dbReference type="KEGG" id="pca:Pcar_0523"/>
<feature type="transmembrane region" description="Helical" evidence="1">
    <location>
        <begin position="370"/>
        <end position="392"/>
    </location>
</feature>
<feature type="transmembrane region" description="Helical" evidence="1">
    <location>
        <begin position="302"/>
        <end position="324"/>
    </location>
</feature>
<feature type="transmembrane region" description="Helical" evidence="1">
    <location>
        <begin position="160"/>
        <end position="180"/>
    </location>
</feature>
<proteinExistence type="predicted"/>
<feature type="transmembrane region" description="Helical" evidence="1">
    <location>
        <begin position="243"/>
        <end position="261"/>
    </location>
</feature>
<feature type="transmembrane region" description="Helical" evidence="1">
    <location>
        <begin position="200"/>
        <end position="223"/>
    </location>
</feature>
<dbReference type="InterPro" id="IPR050623">
    <property type="entry name" value="Glucan_succinyl_AcylTrfase"/>
</dbReference>
<evidence type="ECO:0000313" key="4">
    <source>
        <dbReference type="Proteomes" id="UP000002534"/>
    </source>
</evidence>
<dbReference type="PANTHER" id="PTHR36927">
    <property type="entry name" value="BLR4337 PROTEIN"/>
    <property type="match status" value="1"/>
</dbReference>
<feature type="domain" description="Acyltransferase 3" evidence="2">
    <location>
        <begin position="15"/>
        <end position="388"/>
    </location>
</feature>
<keyword evidence="1" id="KW-0472">Membrane</keyword>
<feature type="transmembrane region" description="Helical" evidence="1">
    <location>
        <begin position="101"/>
        <end position="118"/>
    </location>
</feature>
<evidence type="ECO:0000259" key="2">
    <source>
        <dbReference type="Pfam" id="PF01757"/>
    </source>
</evidence>
<reference evidence="4" key="1">
    <citation type="submission" date="2005-10" db="EMBL/GenBank/DDBJ databases">
        <title>Complete sequence of Pelobacter carbinolicus DSM 2380.</title>
        <authorList>
            <person name="Copeland A."/>
            <person name="Lucas S."/>
            <person name="Lapidus A."/>
            <person name="Barry K."/>
            <person name="Detter J.C."/>
            <person name="Glavina T."/>
            <person name="Hammon N."/>
            <person name="Israni S."/>
            <person name="Pitluck S."/>
            <person name="Chertkov O."/>
            <person name="Schmutz J."/>
            <person name="Larimer F."/>
            <person name="Land M."/>
            <person name="Kyrpides N."/>
            <person name="Ivanova N."/>
            <person name="Richardson P."/>
        </authorList>
    </citation>
    <scope>NUCLEOTIDE SEQUENCE [LARGE SCALE GENOMIC DNA]</scope>
    <source>
        <strain evidence="4">DSM 2380 / NBRC 103641 / GraBd1</strain>
    </source>
</reference>
<dbReference type="eggNOG" id="COG1835">
    <property type="taxonomic scope" value="Bacteria"/>
</dbReference>
<accession>Q3A764</accession>
<protein>
    <submittedName>
        <fullName evidence="3">Membrane protein, putative</fullName>
    </submittedName>
</protein>
<dbReference type="Proteomes" id="UP000002534">
    <property type="component" value="Chromosome"/>
</dbReference>
<keyword evidence="4" id="KW-1185">Reference proteome</keyword>